<accession>A0ABP1GI70</accession>
<keyword evidence="2" id="KW-1185">Reference proteome</keyword>
<dbReference type="Proteomes" id="UP001642409">
    <property type="component" value="Unassembled WGS sequence"/>
</dbReference>
<evidence type="ECO:0000313" key="1">
    <source>
        <dbReference type="EMBL" id="CAL5970364.1"/>
    </source>
</evidence>
<evidence type="ECO:0000313" key="2">
    <source>
        <dbReference type="Proteomes" id="UP001642409"/>
    </source>
</evidence>
<name>A0ABP1GI70_9EUKA</name>
<organism evidence="1 2">
    <name type="scientific">Hexamita inflata</name>
    <dbReference type="NCBI Taxonomy" id="28002"/>
    <lineage>
        <taxon>Eukaryota</taxon>
        <taxon>Metamonada</taxon>
        <taxon>Diplomonadida</taxon>
        <taxon>Hexamitidae</taxon>
        <taxon>Hexamitinae</taxon>
        <taxon>Hexamita</taxon>
    </lineage>
</organism>
<dbReference type="EMBL" id="CAXDID020000001">
    <property type="protein sequence ID" value="CAL5970364.1"/>
    <property type="molecule type" value="Genomic_DNA"/>
</dbReference>
<sequence length="130" mass="15397">MEPERPEYKKQVTVYQQHKCPTQSFHLRLISHVNQQIKICKFGSYLWNYLRMAVLALSFHNQLFLYSYTNITTAVSIFFTNLQASFYKDFVITSSLQIKTVDLFQKYVSILSIVQFLGLPLSEIWSIHYE</sequence>
<protein>
    <submittedName>
        <fullName evidence="1">Hypothetical_protein</fullName>
    </submittedName>
</protein>
<proteinExistence type="predicted"/>
<reference evidence="1 2" key="1">
    <citation type="submission" date="2024-07" db="EMBL/GenBank/DDBJ databases">
        <authorList>
            <person name="Akdeniz Z."/>
        </authorList>
    </citation>
    <scope>NUCLEOTIDE SEQUENCE [LARGE SCALE GENOMIC DNA]</scope>
</reference>
<gene>
    <name evidence="1" type="ORF">HINF_LOCUS304</name>
</gene>
<comment type="caution">
    <text evidence="1">The sequence shown here is derived from an EMBL/GenBank/DDBJ whole genome shotgun (WGS) entry which is preliminary data.</text>
</comment>